<dbReference type="EMBL" id="PXYV01000031">
    <property type="protein sequence ID" value="PSR21596.1"/>
    <property type="molecule type" value="Genomic_DNA"/>
</dbReference>
<proteinExistence type="predicted"/>
<sequence>MCRFPWKLRWEARPYLFSMSTVMRNFEMSSQLQDMIRLVRSRQLAQALLISAKSDQQTDIVAKLARAMLCEETGGDNCRCRSCAAGVNSHPDYSECLPSPRTIGKEAVSAAVAGLASGPLWAPMKVVVFRPAEALSREAETFLLKHLEEPPPYVYYLLLTQNPEAIIATIRSRCQHWRFTAATADADGIDLWQQLQSEPLTTDRVEQAAYWVRQRYRQTQSLAWLRAWETVQDVYRQLEANGNEELARAQLLRVWPRR</sequence>
<dbReference type="Proteomes" id="UP000241848">
    <property type="component" value="Unassembled WGS sequence"/>
</dbReference>
<dbReference type="PANTHER" id="PTHR11669">
    <property type="entry name" value="REPLICATION FACTOR C / DNA POLYMERASE III GAMMA-TAU SUBUNIT"/>
    <property type="match status" value="1"/>
</dbReference>
<organism evidence="1 2">
    <name type="scientific">Sulfobacillus acidophilus</name>
    <dbReference type="NCBI Taxonomy" id="53633"/>
    <lineage>
        <taxon>Bacteria</taxon>
        <taxon>Bacillati</taxon>
        <taxon>Bacillota</taxon>
        <taxon>Clostridia</taxon>
        <taxon>Eubacteriales</taxon>
        <taxon>Clostridiales Family XVII. Incertae Sedis</taxon>
        <taxon>Sulfobacillus</taxon>
    </lineage>
</organism>
<dbReference type="Gene3D" id="3.40.50.300">
    <property type="entry name" value="P-loop containing nucleotide triphosphate hydrolases"/>
    <property type="match status" value="1"/>
</dbReference>
<accession>A0A2T2WH88</accession>
<name>A0A2T2WH88_9FIRM</name>
<dbReference type="SUPFAM" id="SSF52540">
    <property type="entry name" value="P-loop containing nucleoside triphosphate hydrolases"/>
    <property type="match status" value="1"/>
</dbReference>
<dbReference type="Pfam" id="PF13177">
    <property type="entry name" value="DNA_pol3_delta2"/>
    <property type="match status" value="1"/>
</dbReference>
<comment type="caution">
    <text evidence="1">The sequence shown here is derived from an EMBL/GenBank/DDBJ whole genome shotgun (WGS) entry which is preliminary data.</text>
</comment>
<evidence type="ECO:0000313" key="2">
    <source>
        <dbReference type="Proteomes" id="UP000241848"/>
    </source>
</evidence>
<protein>
    <submittedName>
        <fullName evidence="1">DNA polymerase</fullName>
    </submittedName>
</protein>
<gene>
    <name evidence="1" type="ORF">C7B45_10320</name>
</gene>
<dbReference type="AlphaFoldDB" id="A0A2T2WH88"/>
<dbReference type="GO" id="GO:0006261">
    <property type="term" value="P:DNA-templated DNA replication"/>
    <property type="evidence" value="ECO:0007669"/>
    <property type="project" value="TreeGrafter"/>
</dbReference>
<dbReference type="PANTHER" id="PTHR11669:SF8">
    <property type="entry name" value="DNA POLYMERASE III SUBUNIT DELTA"/>
    <property type="match status" value="1"/>
</dbReference>
<dbReference type="InterPro" id="IPR027417">
    <property type="entry name" value="P-loop_NTPase"/>
</dbReference>
<reference evidence="1 2" key="1">
    <citation type="journal article" date="2014" name="BMC Genomics">
        <title>Comparison of environmental and isolate Sulfobacillus genomes reveals diverse carbon, sulfur, nitrogen, and hydrogen metabolisms.</title>
        <authorList>
            <person name="Justice N.B."/>
            <person name="Norman A."/>
            <person name="Brown C.T."/>
            <person name="Singh A."/>
            <person name="Thomas B.C."/>
            <person name="Banfield J.F."/>
        </authorList>
    </citation>
    <scope>NUCLEOTIDE SEQUENCE [LARGE SCALE GENOMIC DNA]</scope>
    <source>
        <strain evidence="1">AMDSBA3</strain>
    </source>
</reference>
<dbReference type="InterPro" id="IPR050238">
    <property type="entry name" value="DNA_Rep/Repair_Clamp_Loader"/>
</dbReference>
<evidence type="ECO:0000313" key="1">
    <source>
        <dbReference type="EMBL" id="PSR21596.1"/>
    </source>
</evidence>